<sequence>MARVSAAKTRYRKPAIQLNSGFFYKFKNTISRRTNYART</sequence>
<dbReference type="AlphaFoldDB" id="A0A158SYM4"/>
<organism evidence="1 2">
    <name type="scientific">Haemophilus influenzae</name>
    <dbReference type="NCBI Taxonomy" id="727"/>
    <lineage>
        <taxon>Bacteria</taxon>
        <taxon>Pseudomonadati</taxon>
        <taxon>Pseudomonadota</taxon>
        <taxon>Gammaproteobacteria</taxon>
        <taxon>Pasteurellales</taxon>
        <taxon>Pasteurellaceae</taxon>
        <taxon>Haemophilus</taxon>
    </lineage>
</organism>
<dbReference type="PATRIC" id="fig|727.582.peg.1457"/>
<evidence type="ECO:0000313" key="2">
    <source>
        <dbReference type="Proteomes" id="UP000050700"/>
    </source>
</evidence>
<name>A0A158SYM4_HAEIF</name>
<evidence type="ECO:0000313" key="1">
    <source>
        <dbReference type="EMBL" id="KIS35968.1"/>
    </source>
</evidence>
<accession>A0A158SYM4</accession>
<gene>
    <name evidence="1" type="ORF">NTHI1209_01591</name>
</gene>
<reference evidence="1 2" key="1">
    <citation type="submission" date="2014-05" db="EMBL/GenBank/DDBJ databases">
        <title>Methylome analysis of the phasevarions of Haemophilus influenzae.</title>
        <authorList>
            <person name="Atack J.M."/>
            <person name="Fox K.L."/>
            <person name="Power P.M."/>
            <person name="Clark T."/>
            <person name="Jurcisek J."/>
            <person name="Korlach J."/>
            <person name="Bakaletz L.O."/>
            <person name="Jennings M.P."/>
        </authorList>
    </citation>
    <scope>NUCLEOTIDE SEQUENCE [LARGE SCALE GENOMIC DNA]</scope>
    <source>
        <strain evidence="1 2">1209</strain>
    </source>
</reference>
<dbReference type="EMBL" id="JMQP01000002">
    <property type="protein sequence ID" value="KIS35968.1"/>
    <property type="molecule type" value="Genomic_DNA"/>
</dbReference>
<comment type="caution">
    <text evidence="1">The sequence shown here is derived from an EMBL/GenBank/DDBJ whole genome shotgun (WGS) entry which is preliminary data.</text>
</comment>
<proteinExistence type="predicted"/>
<protein>
    <submittedName>
        <fullName evidence="1">Uncharacterized protein</fullName>
    </submittedName>
</protein>
<dbReference type="Proteomes" id="UP000050700">
    <property type="component" value="Unassembled WGS sequence"/>
</dbReference>